<evidence type="ECO:0000256" key="2">
    <source>
        <dbReference type="ARBA" id="ARBA00022475"/>
    </source>
</evidence>
<dbReference type="InterPro" id="IPR001851">
    <property type="entry name" value="ABC_transp_permease"/>
</dbReference>
<protein>
    <submittedName>
        <fullName evidence="7">Amino acid/amide ABC transporter membrane protein 2, HAAT family</fullName>
    </submittedName>
</protein>
<evidence type="ECO:0000256" key="3">
    <source>
        <dbReference type="ARBA" id="ARBA00022692"/>
    </source>
</evidence>
<feature type="transmembrane region" description="Helical" evidence="6">
    <location>
        <begin position="171"/>
        <end position="191"/>
    </location>
</feature>
<proteinExistence type="predicted"/>
<dbReference type="PANTHER" id="PTHR30482">
    <property type="entry name" value="HIGH-AFFINITY BRANCHED-CHAIN AMINO ACID TRANSPORT SYSTEM PERMEASE"/>
    <property type="match status" value="1"/>
</dbReference>
<dbReference type="EMBL" id="CAADEY010000039">
    <property type="protein sequence ID" value="VFJ53302.1"/>
    <property type="molecule type" value="Genomic_DNA"/>
</dbReference>
<feature type="transmembrane region" description="Helical" evidence="6">
    <location>
        <begin position="252"/>
        <end position="283"/>
    </location>
</feature>
<reference evidence="7" key="1">
    <citation type="submission" date="2019-02" db="EMBL/GenBank/DDBJ databases">
        <authorList>
            <person name="Gruber-Vodicka R. H."/>
            <person name="Seah K. B. B."/>
        </authorList>
    </citation>
    <scope>NUCLEOTIDE SEQUENCE</scope>
    <source>
        <strain evidence="7">BECK_DK161</strain>
    </source>
</reference>
<evidence type="ECO:0000256" key="6">
    <source>
        <dbReference type="SAM" id="Phobius"/>
    </source>
</evidence>
<evidence type="ECO:0000313" key="7">
    <source>
        <dbReference type="EMBL" id="VFJ53302.1"/>
    </source>
</evidence>
<evidence type="ECO:0000256" key="1">
    <source>
        <dbReference type="ARBA" id="ARBA00004429"/>
    </source>
</evidence>
<feature type="transmembrane region" description="Helical" evidence="6">
    <location>
        <begin position="43"/>
        <end position="61"/>
    </location>
</feature>
<keyword evidence="2" id="KW-1003">Cell membrane</keyword>
<accession>A0A450SIS0</accession>
<name>A0A450SIS0_9GAMM</name>
<dbReference type="PANTHER" id="PTHR30482:SF20">
    <property type="entry name" value="HIGH-AFFINITY BRANCHED-CHAIN AMINO ACID TRANSPORT SYSTEM PERMEASE PROTEIN LIVM"/>
    <property type="match status" value="1"/>
</dbReference>
<evidence type="ECO:0000256" key="4">
    <source>
        <dbReference type="ARBA" id="ARBA00022989"/>
    </source>
</evidence>
<dbReference type="GO" id="GO:0015658">
    <property type="term" value="F:branched-chain amino acid transmembrane transporter activity"/>
    <property type="evidence" value="ECO:0007669"/>
    <property type="project" value="InterPro"/>
</dbReference>
<keyword evidence="5 6" id="KW-0472">Membrane</keyword>
<sequence length="345" mass="36570">MRPTGKAAARGAVGTFLRKRGWGVFFLAVALGLPLFLDDFSTFQLTQGLVYAIAILGLNLLTGFNGQLSLGHSAFYALGAYTAAILMAKWGMPYYATLVPAGLVCLVAGFLFGLPALRLEGLYLALATFALAVAAPQLLKYDKLEFITGGVQGIELDKPFSPLAALSDDQWLYYFVLLVMVLLFALASNLIHSRTGRAMMAIRDNPIAAGAMGIDIALYKSLTFGVSALYTGIAGALGAIIIQFVAPDSFTFLLAITFLVGSVIGGITSIPGAIFGGFFVLLIPNLAETFADMTGQVNAKGLTWTVYGVFLILAVYVMPAGAAGVARKIRAFAAAQFLPQHKENR</sequence>
<organism evidence="7">
    <name type="scientific">Candidatus Kentrum sp. DK</name>
    <dbReference type="NCBI Taxonomy" id="2126562"/>
    <lineage>
        <taxon>Bacteria</taxon>
        <taxon>Pseudomonadati</taxon>
        <taxon>Pseudomonadota</taxon>
        <taxon>Gammaproteobacteria</taxon>
        <taxon>Candidatus Kentrum</taxon>
    </lineage>
</organism>
<comment type="subcellular location">
    <subcellularLocation>
        <location evidence="1">Cell inner membrane</location>
        <topology evidence="1">Multi-pass membrane protein</topology>
    </subcellularLocation>
</comment>
<feature type="transmembrane region" description="Helical" evidence="6">
    <location>
        <begin position="94"/>
        <end position="114"/>
    </location>
</feature>
<feature type="transmembrane region" description="Helical" evidence="6">
    <location>
        <begin position="304"/>
        <end position="326"/>
    </location>
</feature>
<dbReference type="GO" id="GO:0005886">
    <property type="term" value="C:plasma membrane"/>
    <property type="evidence" value="ECO:0007669"/>
    <property type="project" value="UniProtKB-SubCell"/>
</dbReference>
<dbReference type="Pfam" id="PF02653">
    <property type="entry name" value="BPD_transp_2"/>
    <property type="match status" value="1"/>
</dbReference>
<evidence type="ECO:0000256" key="5">
    <source>
        <dbReference type="ARBA" id="ARBA00023136"/>
    </source>
</evidence>
<feature type="transmembrane region" description="Helical" evidence="6">
    <location>
        <begin position="121"/>
        <end position="139"/>
    </location>
</feature>
<keyword evidence="4 6" id="KW-1133">Transmembrane helix</keyword>
<keyword evidence="3 6" id="KW-0812">Transmembrane</keyword>
<gene>
    <name evidence="7" type="ORF">BECKDK2373C_GA0170839_103912</name>
</gene>
<dbReference type="AlphaFoldDB" id="A0A450SIS0"/>
<feature type="transmembrane region" description="Helical" evidence="6">
    <location>
        <begin position="222"/>
        <end position="246"/>
    </location>
</feature>
<feature type="transmembrane region" description="Helical" evidence="6">
    <location>
        <begin position="21"/>
        <end position="37"/>
    </location>
</feature>
<dbReference type="InterPro" id="IPR043428">
    <property type="entry name" value="LivM-like"/>
</dbReference>
<feature type="transmembrane region" description="Helical" evidence="6">
    <location>
        <begin position="68"/>
        <end position="88"/>
    </location>
</feature>
<dbReference type="CDD" id="cd06581">
    <property type="entry name" value="TM_PBP1_LivM_like"/>
    <property type="match status" value="1"/>
</dbReference>